<keyword evidence="20" id="KW-1185">Reference proteome</keyword>
<dbReference type="Pfam" id="PF00623">
    <property type="entry name" value="RNA_pol_Rpb1_2"/>
    <property type="match status" value="1"/>
</dbReference>
<keyword evidence="7 17" id="KW-0808">Transferase</keyword>
<dbReference type="InterPro" id="IPR042102">
    <property type="entry name" value="RNA_pol_Rpb1_3_sf"/>
</dbReference>
<feature type="transmembrane region" description="Helical" evidence="18">
    <location>
        <begin position="1030"/>
        <end position="1050"/>
    </location>
</feature>
<evidence type="ECO:0000313" key="21">
    <source>
        <dbReference type="WBParaSite" id="Hba_14205"/>
    </source>
</evidence>
<evidence type="ECO:0000256" key="8">
    <source>
        <dbReference type="ARBA" id="ARBA00022692"/>
    </source>
</evidence>
<keyword evidence="14 18" id="KW-0472">Membrane</keyword>
<name>A0A1I7X9U4_HETBA</name>
<evidence type="ECO:0000256" key="12">
    <source>
        <dbReference type="ARBA" id="ARBA00022833"/>
    </source>
</evidence>
<dbReference type="GO" id="GO:0000428">
    <property type="term" value="C:DNA-directed RNA polymerase complex"/>
    <property type="evidence" value="ECO:0007669"/>
    <property type="project" value="UniProtKB-KW"/>
</dbReference>
<dbReference type="WBParaSite" id="Hba_14205">
    <property type="protein sequence ID" value="Hba_14205"/>
    <property type="gene ID" value="Hba_14205"/>
</dbReference>
<evidence type="ECO:0000259" key="19">
    <source>
        <dbReference type="SMART" id="SM00663"/>
    </source>
</evidence>
<dbReference type="PANTHER" id="PTHR48446">
    <property type="entry name" value="DNA-DIRECTED RNA POLYMERASE SUBUNIT BETA' N-TERMINAL SECTION"/>
    <property type="match status" value="1"/>
</dbReference>
<dbReference type="EC" id="2.7.7.6" evidence="17"/>
<dbReference type="Pfam" id="PF04983">
    <property type="entry name" value="RNA_pol_Rpb1_3"/>
    <property type="match status" value="1"/>
</dbReference>
<dbReference type="InterPro" id="IPR007080">
    <property type="entry name" value="RNA_pol_Rpb1_1"/>
</dbReference>
<evidence type="ECO:0000256" key="3">
    <source>
        <dbReference type="ARBA" id="ARBA00004687"/>
    </source>
</evidence>
<evidence type="ECO:0000256" key="13">
    <source>
        <dbReference type="ARBA" id="ARBA00022989"/>
    </source>
</evidence>
<dbReference type="PANTHER" id="PTHR48446:SF1">
    <property type="entry name" value="DNA-DIRECTED RNA POLYMERASE SUBUNIT BETA' N-TERMINAL SECTION"/>
    <property type="match status" value="1"/>
</dbReference>
<keyword evidence="8 18" id="KW-0812">Transmembrane</keyword>
<dbReference type="UniPathway" id="UPA00196"/>
<dbReference type="AlphaFoldDB" id="A0A1I7X9U4"/>
<evidence type="ECO:0000256" key="1">
    <source>
        <dbReference type="ARBA" id="ARBA00004123"/>
    </source>
</evidence>
<evidence type="ECO:0000256" key="18">
    <source>
        <dbReference type="SAM" id="Phobius"/>
    </source>
</evidence>
<dbReference type="Gene3D" id="2.40.40.20">
    <property type="match status" value="1"/>
</dbReference>
<comment type="pathway">
    <text evidence="3">Glycolipid biosynthesis; glycosylphosphatidylinositol-anchor biosynthesis.</text>
</comment>
<keyword evidence="9 17" id="KW-0548">Nucleotidyltransferase</keyword>
<dbReference type="InterPro" id="IPR015700">
    <property type="entry name" value="RPC1"/>
</dbReference>
<evidence type="ECO:0000256" key="6">
    <source>
        <dbReference type="ARBA" id="ARBA00022502"/>
    </source>
</evidence>
<keyword evidence="13 18" id="KW-1133">Transmembrane helix</keyword>
<keyword evidence="6" id="KW-0337">GPI-anchor biosynthesis</keyword>
<dbReference type="InterPro" id="IPR007081">
    <property type="entry name" value="RNA_pol_Rpb1_5"/>
</dbReference>
<feature type="domain" description="RNA polymerase N-terminal" evidence="19">
    <location>
        <begin position="228"/>
        <end position="491"/>
    </location>
</feature>
<evidence type="ECO:0000256" key="14">
    <source>
        <dbReference type="ARBA" id="ARBA00023136"/>
    </source>
</evidence>
<organism evidence="20 21">
    <name type="scientific">Heterorhabditis bacteriophora</name>
    <name type="common">Entomopathogenic nematode worm</name>
    <dbReference type="NCBI Taxonomy" id="37862"/>
    <lineage>
        <taxon>Eukaryota</taxon>
        <taxon>Metazoa</taxon>
        <taxon>Ecdysozoa</taxon>
        <taxon>Nematoda</taxon>
        <taxon>Chromadorea</taxon>
        <taxon>Rhabditida</taxon>
        <taxon>Rhabditina</taxon>
        <taxon>Rhabditomorpha</taxon>
        <taxon>Strongyloidea</taxon>
        <taxon>Heterorhabditidae</taxon>
        <taxon>Heterorhabditis</taxon>
    </lineage>
</organism>
<dbReference type="Pfam" id="PF06699">
    <property type="entry name" value="PIG-F"/>
    <property type="match status" value="1"/>
</dbReference>
<evidence type="ECO:0000256" key="2">
    <source>
        <dbReference type="ARBA" id="ARBA00004477"/>
    </source>
</evidence>
<dbReference type="GO" id="GO:0006506">
    <property type="term" value="P:GPI anchor biosynthetic process"/>
    <property type="evidence" value="ECO:0007669"/>
    <property type="project" value="UniProtKB-UniPathway"/>
</dbReference>
<evidence type="ECO:0000256" key="11">
    <source>
        <dbReference type="ARBA" id="ARBA00022824"/>
    </source>
</evidence>
<comment type="function">
    <text evidence="17">DNA-dependent RNA polymerase catalyzes the transcription of DNA into RNA using the four ribonucleoside triphosphates as substrates.</text>
</comment>
<dbReference type="InterPro" id="IPR007066">
    <property type="entry name" value="RNA_pol_Rpb1_3"/>
</dbReference>
<evidence type="ECO:0000256" key="17">
    <source>
        <dbReference type="RuleBase" id="RU004279"/>
    </source>
</evidence>
<sequence length="1058" mass="119551">MGKEQFREADLARKVYGTSSKTANCATCGQNLADCVGHFGFIDLDFPVFHVGFFKLTIQVLQCICKVYNIFTIATFKCTFIYSKINCSGLLLSCEQRRSYLRQVGNPQLDYLRRKALHKKIVASCKKTNPCSDCGFRNGVVKKAVGGVLKIVHGNLIPQDKASIYEYVTACEANSDLANIIPKTKFTMLNPLQVQKLFNNIREEVNDENIWFDIPIIMARTGEVKHPCDLLLTRMAVPPVCIRPSVVSEVKSGTTEDDITMKLSEIMLINDVLRKHKMDGAPAKTVNETWDHLQIQCALYINSELSGLPPDLQPKKIIRGFTQRLKGKQGRFRGNLSGKRVDFSGRTVISPDPNLRIDQVGVPIHVAKILTFPEIVNQHNLERMKKLIVNGSDVHPGANYLIERKTGNKRLLKLDFITGGYLMTHKDSFFPRSEVHRFASAIIDNSSKNQKRIRIPPPAIRKPLELWTGKQLVELIIAPDCDSTIKLNLTTKNKSYTGNEEFCVKDSYIIIRNSVLLCGVLDKTLLGSSSKSNIFYMLLRDFGEDAAVDAMYFLVLSILHNAPLTMAVCGSKGSFINISQMIACVGQQAISGHRPPDGFDVGIYLFKYNISLVSRYFPRYYQTFFYLLIFSGREGLVDTAVKTAETGYMQRRLVKCLEVYFKLKVFISLISNFRYIFQDLCANYDGTVRSSVGDIIEFVFGEDGLGILKAYLCLLFRRAQVRAHCITHSQAVAFVELCEQKLRRAVTEPGTAVGAVAATSIGEPSTQMTLKTFHFAGVASMNITQGVPRIKEIINAVKAISTPIISAQIIDSKDEKLARRVKARIEKTTLGYLKKIILSGKKCVIFAQISVRGKTMMVIRPPATTKLSRSMTIQYLKYNLSRVVVKVYKSTYVPGMTTIINFKFMWKIFAVSIFKSLHINCFRGEVLGITRNGLVKMKESVLLLASFEKTMDHLFEAAFYSQKDKHDRPVDIRPKQPLFQIPEFNLKWTSRGELRAHRILVFTALGAWLGAIVIPLDWDRWWQRYPLPNLFGVICGSLFGLFLAEVNWFLRRRREKLP</sequence>
<reference evidence="21" key="1">
    <citation type="submission" date="2016-11" db="UniProtKB">
        <authorList>
            <consortium name="WormBaseParasite"/>
        </authorList>
    </citation>
    <scope>IDENTIFICATION</scope>
</reference>
<dbReference type="InterPro" id="IPR009580">
    <property type="entry name" value="GPI_biosynthesis_protein_Pig-F"/>
</dbReference>
<protein>
    <recommendedName>
        <fullName evidence="17">DNA-directed RNA polymerase subunit</fullName>
        <ecNumber evidence="17">2.7.7.6</ecNumber>
    </recommendedName>
</protein>
<evidence type="ECO:0000256" key="4">
    <source>
        <dbReference type="ARBA" id="ARBA00006460"/>
    </source>
</evidence>
<dbReference type="GO" id="GO:0046872">
    <property type="term" value="F:metal ion binding"/>
    <property type="evidence" value="ECO:0007669"/>
    <property type="project" value="UniProtKB-KW"/>
</dbReference>
<proteinExistence type="inferred from homology"/>
<evidence type="ECO:0000256" key="10">
    <source>
        <dbReference type="ARBA" id="ARBA00022723"/>
    </source>
</evidence>
<evidence type="ECO:0000256" key="5">
    <source>
        <dbReference type="ARBA" id="ARBA00022478"/>
    </source>
</evidence>
<comment type="catalytic activity">
    <reaction evidence="17">
        <text>RNA(n) + a ribonucleoside 5'-triphosphate = RNA(n+1) + diphosphate</text>
        <dbReference type="Rhea" id="RHEA:21248"/>
        <dbReference type="Rhea" id="RHEA-COMP:14527"/>
        <dbReference type="Rhea" id="RHEA-COMP:17342"/>
        <dbReference type="ChEBI" id="CHEBI:33019"/>
        <dbReference type="ChEBI" id="CHEBI:61557"/>
        <dbReference type="ChEBI" id="CHEBI:140395"/>
        <dbReference type="EC" id="2.7.7.6"/>
    </reaction>
</comment>
<evidence type="ECO:0000313" key="20">
    <source>
        <dbReference type="Proteomes" id="UP000095283"/>
    </source>
</evidence>
<feature type="transmembrane region" description="Helical" evidence="18">
    <location>
        <begin position="999"/>
        <end position="1018"/>
    </location>
</feature>
<keyword evidence="16" id="KW-0539">Nucleus</keyword>
<dbReference type="Gene3D" id="1.10.150.390">
    <property type="match status" value="1"/>
</dbReference>
<dbReference type="GO" id="GO:0005789">
    <property type="term" value="C:endoplasmic reticulum membrane"/>
    <property type="evidence" value="ECO:0007669"/>
    <property type="project" value="UniProtKB-SubCell"/>
</dbReference>
<keyword evidence="10" id="KW-0479">Metal-binding</keyword>
<dbReference type="Pfam" id="PF05000">
    <property type="entry name" value="RNA_pol_Rpb1_4"/>
    <property type="match status" value="1"/>
</dbReference>
<dbReference type="GO" id="GO:0031981">
    <property type="term" value="C:nuclear lumen"/>
    <property type="evidence" value="ECO:0007669"/>
    <property type="project" value="UniProtKB-ARBA"/>
</dbReference>
<dbReference type="InterPro" id="IPR044893">
    <property type="entry name" value="RNA_pol_Rpb1_clamp_domain"/>
</dbReference>
<keyword evidence="11" id="KW-0256">Endoplasmic reticulum</keyword>
<dbReference type="InterPro" id="IPR000722">
    <property type="entry name" value="RNA_pol_asu"/>
</dbReference>
<accession>A0A1I7X9U4</accession>
<dbReference type="InterPro" id="IPR007083">
    <property type="entry name" value="RNA_pol_Rpb1_4"/>
</dbReference>
<dbReference type="Pfam" id="PF04997">
    <property type="entry name" value="RNA_pol_Rpb1_1"/>
    <property type="match status" value="1"/>
</dbReference>
<dbReference type="Pfam" id="PF04998">
    <property type="entry name" value="RNA_pol_Rpb1_5"/>
    <property type="match status" value="2"/>
</dbReference>
<evidence type="ECO:0000256" key="7">
    <source>
        <dbReference type="ARBA" id="ARBA00022679"/>
    </source>
</evidence>
<comment type="subcellular location">
    <subcellularLocation>
        <location evidence="2">Endoplasmic reticulum membrane</location>
        <topology evidence="2">Multi-pass membrane protein</topology>
    </subcellularLocation>
    <subcellularLocation>
        <location evidence="1">Nucleus</location>
    </subcellularLocation>
</comment>
<dbReference type="SUPFAM" id="SSF64484">
    <property type="entry name" value="beta and beta-prime subunits of DNA dependent RNA-polymerase"/>
    <property type="match status" value="1"/>
</dbReference>
<dbReference type="GO" id="GO:0003899">
    <property type="term" value="F:DNA-directed RNA polymerase activity"/>
    <property type="evidence" value="ECO:0007669"/>
    <property type="project" value="UniProtKB-EC"/>
</dbReference>
<keyword evidence="15 17" id="KW-0804">Transcription</keyword>
<keyword evidence="12" id="KW-0862">Zinc</keyword>
<dbReference type="Gene3D" id="1.10.274.100">
    <property type="entry name" value="RNA polymerase Rpb1, domain 3"/>
    <property type="match status" value="1"/>
</dbReference>
<evidence type="ECO:0000256" key="15">
    <source>
        <dbReference type="ARBA" id="ARBA00023163"/>
    </source>
</evidence>
<dbReference type="Gene3D" id="6.20.50.80">
    <property type="match status" value="1"/>
</dbReference>
<dbReference type="GO" id="GO:0003677">
    <property type="term" value="F:DNA binding"/>
    <property type="evidence" value="ECO:0007669"/>
    <property type="project" value="InterPro"/>
</dbReference>
<dbReference type="Gene3D" id="6.10.250.2940">
    <property type="match status" value="1"/>
</dbReference>
<feature type="transmembrane region" description="Helical" evidence="18">
    <location>
        <begin position="892"/>
        <end position="914"/>
    </location>
</feature>
<dbReference type="Gene3D" id="4.10.860.120">
    <property type="entry name" value="RNA polymerase II, clamp domain"/>
    <property type="match status" value="1"/>
</dbReference>
<keyword evidence="5 17" id="KW-0240">DNA-directed RNA polymerase</keyword>
<comment type="similarity">
    <text evidence="4 17">Belongs to the RNA polymerase beta' chain family.</text>
</comment>
<dbReference type="SMART" id="SM00663">
    <property type="entry name" value="RPOLA_N"/>
    <property type="match status" value="1"/>
</dbReference>
<dbReference type="InterPro" id="IPR006592">
    <property type="entry name" value="RNA_pol_N"/>
</dbReference>
<evidence type="ECO:0000256" key="16">
    <source>
        <dbReference type="ARBA" id="ARBA00023242"/>
    </source>
</evidence>
<dbReference type="Proteomes" id="UP000095283">
    <property type="component" value="Unplaced"/>
</dbReference>
<dbReference type="GO" id="GO:0006351">
    <property type="term" value="P:DNA-templated transcription"/>
    <property type="evidence" value="ECO:0007669"/>
    <property type="project" value="InterPro"/>
</dbReference>
<evidence type="ECO:0000256" key="9">
    <source>
        <dbReference type="ARBA" id="ARBA00022695"/>
    </source>
</evidence>